<dbReference type="AlphaFoldDB" id="S0F377"/>
<dbReference type="KEGG" id="ccp:CHC_T00001607001"/>
<dbReference type="EMBL" id="HG001573">
    <property type="protein sequence ID" value="CDF77497.1"/>
    <property type="molecule type" value="Genomic_DNA"/>
</dbReference>
<reference evidence="2" key="1">
    <citation type="journal article" date="2013" name="Proc. Natl. Acad. Sci. U.S.A.">
        <title>Genome structure and metabolic features in the red seaweed Chondrus crispus shed light on evolution of the Archaeplastida.</title>
        <authorList>
            <person name="Collen J."/>
            <person name="Porcel B."/>
            <person name="Carre W."/>
            <person name="Ball S.G."/>
            <person name="Chaparro C."/>
            <person name="Tonon T."/>
            <person name="Barbeyron T."/>
            <person name="Michel G."/>
            <person name="Noel B."/>
            <person name="Valentin K."/>
            <person name="Elias M."/>
            <person name="Artiguenave F."/>
            <person name="Arun A."/>
            <person name="Aury J.M."/>
            <person name="Barbosa-Neto J.F."/>
            <person name="Bothwell J.H."/>
            <person name="Bouget F.Y."/>
            <person name="Brillet L."/>
            <person name="Cabello-Hurtado F."/>
            <person name="Capella-Gutierrez S."/>
            <person name="Charrier B."/>
            <person name="Cladiere L."/>
            <person name="Cock J.M."/>
            <person name="Coelho S.M."/>
            <person name="Colleoni C."/>
            <person name="Czjzek M."/>
            <person name="Da Silva C."/>
            <person name="Delage L."/>
            <person name="Denoeud F."/>
            <person name="Deschamps P."/>
            <person name="Dittami S.M."/>
            <person name="Gabaldon T."/>
            <person name="Gachon C.M."/>
            <person name="Groisillier A."/>
            <person name="Herve C."/>
            <person name="Jabbari K."/>
            <person name="Katinka M."/>
            <person name="Kloareg B."/>
            <person name="Kowalczyk N."/>
            <person name="Labadie K."/>
            <person name="Leblanc C."/>
            <person name="Lopez P.J."/>
            <person name="McLachlan D.H."/>
            <person name="Meslet-Cladiere L."/>
            <person name="Moustafa A."/>
            <person name="Nehr Z."/>
            <person name="Nyvall Collen P."/>
            <person name="Panaud O."/>
            <person name="Partensky F."/>
            <person name="Poulain J."/>
            <person name="Rensing S.A."/>
            <person name="Rousvoal S."/>
            <person name="Samson G."/>
            <person name="Symeonidi A."/>
            <person name="Weissenbach J."/>
            <person name="Zambounis A."/>
            <person name="Wincker P."/>
            <person name="Boyen C."/>
        </authorList>
    </citation>
    <scope>NUCLEOTIDE SEQUENCE [LARGE SCALE GENOMIC DNA]</scope>
    <source>
        <strain evidence="2">cv. Stackhouse</strain>
    </source>
</reference>
<dbReference type="GeneID" id="17320251"/>
<name>S0F377_CHOCR</name>
<accession>S0F377</accession>
<organism evidence="1 2">
    <name type="scientific">Chondrus crispus</name>
    <name type="common">Carrageen Irish moss</name>
    <name type="synonym">Polymorpha crispa</name>
    <dbReference type="NCBI Taxonomy" id="2769"/>
    <lineage>
        <taxon>Eukaryota</taxon>
        <taxon>Rhodophyta</taxon>
        <taxon>Florideophyceae</taxon>
        <taxon>Rhodymeniophycidae</taxon>
        <taxon>Gigartinales</taxon>
        <taxon>Gigartinaceae</taxon>
        <taxon>Chondrus</taxon>
    </lineage>
</organism>
<keyword evidence="2" id="KW-1185">Reference proteome</keyword>
<evidence type="ECO:0000313" key="1">
    <source>
        <dbReference type="EMBL" id="CDF77497.1"/>
    </source>
</evidence>
<sequence>MMKSMWKNSRQYLTINHPEVTKKQIHFPVSTMRRDLSPASRQQATTCSYHHNPHASHARTTAALSCP</sequence>
<dbReference type="Gramene" id="CDF77497">
    <property type="protein sequence ID" value="CDF77497"/>
    <property type="gene ID" value="CHC_T00001607001"/>
</dbReference>
<dbReference type="RefSeq" id="XP_005712536.1">
    <property type="nucleotide sequence ID" value="XM_005712479.1"/>
</dbReference>
<gene>
    <name evidence="1" type="ORF">CHC_T00001607001</name>
</gene>
<proteinExistence type="predicted"/>
<evidence type="ECO:0000313" key="2">
    <source>
        <dbReference type="Proteomes" id="UP000012073"/>
    </source>
</evidence>
<protein>
    <submittedName>
        <fullName evidence="1">Uncharacterized protein</fullName>
    </submittedName>
</protein>
<dbReference type="Proteomes" id="UP000012073">
    <property type="component" value="Unassembled WGS sequence"/>
</dbReference>